<dbReference type="GO" id="GO:0008811">
    <property type="term" value="F:chloramphenicol O-acetyltransferase activity"/>
    <property type="evidence" value="ECO:0007669"/>
    <property type="project" value="UniProtKB-EC"/>
</dbReference>
<dbReference type="InterPro" id="IPR050179">
    <property type="entry name" value="Trans_hexapeptide_repeat"/>
</dbReference>
<dbReference type="InterPro" id="IPR018357">
    <property type="entry name" value="Hexapep_transf_CS"/>
</dbReference>
<evidence type="ECO:0000313" key="8">
    <source>
        <dbReference type="EMBL" id="NNG67955.1"/>
    </source>
</evidence>
<dbReference type="EC" id="2.3.1.28" evidence="1"/>
<evidence type="ECO:0000256" key="7">
    <source>
        <dbReference type="ARBA" id="ARBA00047633"/>
    </source>
</evidence>
<dbReference type="Pfam" id="PF00132">
    <property type="entry name" value="Hexapep"/>
    <property type="match status" value="1"/>
</dbReference>
<dbReference type="PANTHER" id="PTHR43300:SF12">
    <property type="entry name" value="CHLORAMPHENICOL ACETYLTRANSFERASE"/>
    <property type="match status" value="1"/>
</dbReference>
<evidence type="ECO:0000256" key="6">
    <source>
        <dbReference type="ARBA" id="ARBA00023315"/>
    </source>
</evidence>
<dbReference type="Proteomes" id="UP000529861">
    <property type="component" value="Unassembled WGS sequence"/>
</dbReference>
<proteinExistence type="predicted"/>
<dbReference type="EMBL" id="JABEQB010000048">
    <property type="protein sequence ID" value="NNG67955.1"/>
    <property type="molecule type" value="Genomic_DNA"/>
</dbReference>
<keyword evidence="4" id="KW-0677">Repeat</keyword>
<keyword evidence="3 8" id="KW-0808">Transferase</keyword>
<accession>A0A7Y2L972</accession>
<dbReference type="InterPro" id="IPR001451">
    <property type="entry name" value="Hexapep"/>
</dbReference>
<comment type="catalytic activity">
    <reaction evidence="7">
        <text>chloramphenicol + acetyl-CoA = chloramphenicol 3-acetate + CoA</text>
        <dbReference type="Rhea" id="RHEA:18421"/>
        <dbReference type="ChEBI" id="CHEBI:16730"/>
        <dbReference type="ChEBI" id="CHEBI:17698"/>
        <dbReference type="ChEBI" id="CHEBI:57287"/>
        <dbReference type="ChEBI" id="CHEBI:57288"/>
        <dbReference type="EC" id="2.3.1.28"/>
    </reaction>
</comment>
<keyword evidence="5" id="KW-0046">Antibiotic resistance</keyword>
<dbReference type="PROSITE" id="PS00101">
    <property type="entry name" value="HEXAPEP_TRANSFERASES"/>
    <property type="match status" value="1"/>
</dbReference>
<gene>
    <name evidence="8" type="ORF">HKI81_12300</name>
</gene>
<name>A0A7Y2L972_9THEO</name>
<evidence type="ECO:0000256" key="1">
    <source>
        <dbReference type="ARBA" id="ARBA00013235"/>
    </source>
</evidence>
<keyword evidence="6 8" id="KW-0012">Acyltransferase</keyword>
<evidence type="ECO:0000256" key="2">
    <source>
        <dbReference type="ARBA" id="ARBA00020291"/>
    </source>
</evidence>
<dbReference type="GO" id="GO:0046677">
    <property type="term" value="P:response to antibiotic"/>
    <property type="evidence" value="ECO:0007669"/>
    <property type="project" value="UniProtKB-KW"/>
</dbReference>
<dbReference type="Gene3D" id="2.160.10.10">
    <property type="entry name" value="Hexapeptide repeat proteins"/>
    <property type="match status" value="1"/>
</dbReference>
<evidence type="ECO:0000256" key="4">
    <source>
        <dbReference type="ARBA" id="ARBA00022737"/>
    </source>
</evidence>
<evidence type="ECO:0000256" key="5">
    <source>
        <dbReference type="ARBA" id="ARBA00023251"/>
    </source>
</evidence>
<reference evidence="8 9" key="1">
    <citation type="submission" date="2020-04" db="EMBL/GenBank/DDBJ databases">
        <title>Draft genome sequence of Caldanaerobacter sunterraneus. strain 1523vc isolated from Griffin hot spring, Kamchatka, Russia.</title>
        <authorList>
            <person name="Toshchakov S.V."/>
            <person name="Podosokorskaya O.A."/>
            <person name="Kublanov I.V."/>
            <person name="Korzhenkov A."/>
            <person name="Patrushev M.V."/>
        </authorList>
    </citation>
    <scope>NUCLEOTIDE SEQUENCE [LARGE SCALE GENOMIC DNA]</scope>
    <source>
        <strain evidence="8 9">1523vc</strain>
    </source>
</reference>
<dbReference type="CDD" id="cd04647">
    <property type="entry name" value="LbH_MAT_like"/>
    <property type="match status" value="1"/>
</dbReference>
<dbReference type="PANTHER" id="PTHR43300">
    <property type="entry name" value="ACETYLTRANSFERASE"/>
    <property type="match status" value="1"/>
</dbReference>
<dbReference type="InterPro" id="IPR011004">
    <property type="entry name" value="Trimer_LpxA-like_sf"/>
</dbReference>
<protein>
    <recommendedName>
        <fullName evidence="2">Chloramphenicol acetyltransferase</fullName>
        <ecNumber evidence="1">2.3.1.28</ecNumber>
    </recommendedName>
</protein>
<dbReference type="RefSeq" id="WP_170271662.1">
    <property type="nucleotide sequence ID" value="NZ_JABEQB010000048.1"/>
</dbReference>
<sequence>MKTSFYTPEELKEIGFKKIGKNVLISRKASIYTPEKMEIGDNVRIDDFCILSGKIKLGSFIHIAAGCYLFAGDFGIIMDDFSTLSSRVAIYALTDDFSGNYLTNPTLPGKYRNVIGGEVYIGRHVIVGTGTTILPGVRIEEGVAIGAMSLVKKNVEAWKIAVGIPAKEVKERSRNLIEFEKQLIESEEYKI</sequence>
<evidence type="ECO:0000256" key="3">
    <source>
        <dbReference type="ARBA" id="ARBA00022679"/>
    </source>
</evidence>
<dbReference type="SUPFAM" id="SSF51161">
    <property type="entry name" value="Trimeric LpxA-like enzymes"/>
    <property type="match status" value="1"/>
</dbReference>
<dbReference type="AlphaFoldDB" id="A0A7Y2L972"/>
<comment type="caution">
    <text evidence="8">The sequence shown here is derived from an EMBL/GenBank/DDBJ whole genome shotgun (WGS) entry which is preliminary data.</text>
</comment>
<organism evidence="8 9">
    <name type="scientific">Caldanaerobacter subterraneus</name>
    <dbReference type="NCBI Taxonomy" id="911092"/>
    <lineage>
        <taxon>Bacteria</taxon>
        <taxon>Bacillati</taxon>
        <taxon>Bacillota</taxon>
        <taxon>Clostridia</taxon>
        <taxon>Thermoanaerobacterales</taxon>
        <taxon>Thermoanaerobacteraceae</taxon>
        <taxon>Caldanaerobacter</taxon>
    </lineage>
</organism>
<evidence type="ECO:0000313" key="9">
    <source>
        <dbReference type="Proteomes" id="UP000529861"/>
    </source>
</evidence>